<keyword evidence="6" id="KW-1185">Reference proteome</keyword>
<dbReference type="GO" id="GO:0005829">
    <property type="term" value="C:cytosol"/>
    <property type="evidence" value="ECO:0007669"/>
    <property type="project" value="TreeGrafter"/>
</dbReference>
<dbReference type="GO" id="GO:0019563">
    <property type="term" value="P:glycerol catabolic process"/>
    <property type="evidence" value="ECO:0007669"/>
    <property type="project" value="TreeGrafter"/>
</dbReference>
<dbReference type="GO" id="GO:0006096">
    <property type="term" value="P:glycolytic process"/>
    <property type="evidence" value="ECO:0007669"/>
    <property type="project" value="UniProtKB-UniPathway"/>
</dbReference>
<dbReference type="EC" id="5.3.1.1" evidence="4"/>
<dbReference type="InterPro" id="IPR000652">
    <property type="entry name" value="Triosephosphate_isomerase"/>
</dbReference>
<dbReference type="UniPathway" id="UPA00109">
    <property type="reaction ID" value="UER00189"/>
</dbReference>
<dbReference type="Proteomes" id="UP000664169">
    <property type="component" value="Unassembled WGS sequence"/>
</dbReference>
<dbReference type="Gene3D" id="3.20.20.70">
    <property type="entry name" value="Aldolase class I"/>
    <property type="match status" value="1"/>
</dbReference>
<dbReference type="AlphaFoldDB" id="A0A8H3IST0"/>
<evidence type="ECO:0000256" key="1">
    <source>
        <dbReference type="ARBA" id="ARBA00007422"/>
    </source>
</evidence>
<dbReference type="InterPro" id="IPR035990">
    <property type="entry name" value="TIM_sf"/>
</dbReference>
<evidence type="ECO:0000256" key="4">
    <source>
        <dbReference type="RuleBase" id="RU363013"/>
    </source>
</evidence>
<keyword evidence="4" id="KW-0312">Gluconeogenesis</keyword>
<dbReference type="CDD" id="cd00311">
    <property type="entry name" value="TIM"/>
    <property type="match status" value="1"/>
</dbReference>
<dbReference type="EMBL" id="CAJPDQ010000022">
    <property type="protein sequence ID" value="CAF9924849.1"/>
    <property type="molecule type" value="Genomic_DNA"/>
</dbReference>
<gene>
    <name evidence="5" type="ORF">GOMPHAMPRED_003733</name>
</gene>
<dbReference type="PANTHER" id="PTHR21139:SF2">
    <property type="entry name" value="TRIOSEPHOSPHATE ISOMERASE"/>
    <property type="match status" value="1"/>
</dbReference>
<organism evidence="5 6">
    <name type="scientific">Gomphillus americanus</name>
    <dbReference type="NCBI Taxonomy" id="1940652"/>
    <lineage>
        <taxon>Eukaryota</taxon>
        <taxon>Fungi</taxon>
        <taxon>Dikarya</taxon>
        <taxon>Ascomycota</taxon>
        <taxon>Pezizomycotina</taxon>
        <taxon>Lecanoromycetes</taxon>
        <taxon>OSLEUM clade</taxon>
        <taxon>Ostropomycetidae</taxon>
        <taxon>Ostropales</taxon>
        <taxon>Graphidaceae</taxon>
        <taxon>Gomphilloideae</taxon>
        <taxon>Gomphillus</taxon>
    </lineage>
</organism>
<evidence type="ECO:0000256" key="3">
    <source>
        <dbReference type="ARBA" id="ARBA00023235"/>
    </source>
</evidence>
<sequence>MTQEVTAVATPQSLPRYLLGISTKMYFSHAQTTSYLQRLATALTPSLTLPSRPKGKEIAEKLQFFYIPSFPSLYSCAQLLQSQKLSILLGGQDCSEYASGAHTGCVSAGQLREVGCSMVELGHAERRAAPVCESDALVAAKVRVAVEMGLIPLVCVGEKEKVVGESVSRRIGVAVEEVVAQVEPVLRRLMGVVGDGKEVRFVVFAYEPVWAIGAERPAEADHVVAVVRAVRELVTRRYLKQGGGLDGLEVRFLYGGSAGPGTWKALKGELDGLFLGRFAHDVENVQAVVQEMLE</sequence>
<keyword evidence="3 4" id="KW-0413">Isomerase</keyword>
<comment type="pathway">
    <text evidence="4">Carbohydrate degradation; glycolysis; D-glyceraldehyde 3-phosphate from glycerone phosphate: step 1/1.</text>
</comment>
<protein>
    <recommendedName>
        <fullName evidence="4">Triosephosphate isomerase</fullName>
        <ecNumber evidence="4">5.3.1.1</ecNumber>
    </recommendedName>
</protein>
<dbReference type="PROSITE" id="PS51440">
    <property type="entry name" value="TIM_2"/>
    <property type="match status" value="1"/>
</dbReference>
<accession>A0A8H3IST0</accession>
<comment type="similarity">
    <text evidence="1 4">Belongs to the triosephosphate isomerase family.</text>
</comment>
<keyword evidence="4" id="KW-0324">Glycolysis</keyword>
<dbReference type="Pfam" id="PF00121">
    <property type="entry name" value="TIM"/>
    <property type="match status" value="1"/>
</dbReference>
<dbReference type="InterPro" id="IPR013785">
    <property type="entry name" value="Aldolase_TIM"/>
</dbReference>
<dbReference type="SUPFAM" id="SSF51351">
    <property type="entry name" value="Triosephosphate isomerase (TIM)"/>
    <property type="match status" value="1"/>
</dbReference>
<comment type="catalytic activity">
    <reaction evidence="4">
        <text>D-glyceraldehyde 3-phosphate = dihydroxyacetone phosphate</text>
        <dbReference type="Rhea" id="RHEA:18585"/>
        <dbReference type="ChEBI" id="CHEBI:57642"/>
        <dbReference type="ChEBI" id="CHEBI:59776"/>
        <dbReference type="EC" id="5.3.1.1"/>
    </reaction>
</comment>
<evidence type="ECO:0000256" key="2">
    <source>
        <dbReference type="ARBA" id="ARBA00011738"/>
    </source>
</evidence>
<comment type="pathway">
    <text evidence="4">Carbohydrate biosynthesis; gluconeogenesis.</text>
</comment>
<dbReference type="UniPathway" id="UPA00138"/>
<evidence type="ECO:0000313" key="5">
    <source>
        <dbReference type="EMBL" id="CAF9924849.1"/>
    </source>
</evidence>
<dbReference type="OrthoDB" id="6715177at2759"/>
<comment type="subunit">
    <text evidence="2">Homodimer.</text>
</comment>
<proteinExistence type="inferred from homology"/>
<dbReference type="GO" id="GO:0046166">
    <property type="term" value="P:glyceraldehyde-3-phosphate biosynthetic process"/>
    <property type="evidence" value="ECO:0007669"/>
    <property type="project" value="TreeGrafter"/>
</dbReference>
<dbReference type="GO" id="GO:0006094">
    <property type="term" value="P:gluconeogenesis"/>
    <property type="evidence" value="ECO:0007669"/>
    <property type="project" value="UniProtKB-UniPathway"/>
</dbReference>
<comment type="caution">
    <text evidence="5">The sequence shown here is derived from an EMBL/GenBank/DDBJ whole genome shotgun (WGS) entry which is preliminary data.</text>
</comment>
<evidence type="ECO:0000313" key="6">
    <source>
        <dbReference type="Proteomes" id="UP000664169"/>
    </source>
</evidence>
<dbReference type="GO" id="GO:0004807">
    <property type="term" value="F:triose-phosphate isomerase activity"/>
    <property type="evidence" value="ECO:0007669"/>
    <property type="project" value="UniProtKB-EC"/>
</dbReference>
<name>A0A8H3IST0_9LECA</name>
<dbReference type="PANTHER" id="PTHR21139">
    <property type="entry name" value="TRIOSEPHOSPHATE ISOMERASE"/>
    <property type="match status" value="1"/>
</dbReference>
<reference evidence="5" key="1">
    <citation type="submission" date="2021-03" db="EMBL/GenBank/DDBJ databases">
        <authorList>
            <person name="Tagirdzhanova G."/>
        </authorList>
    </citation>
    <scope>NUCLEOTIDE SEQUENCE</scope>
</reference>